<name>A0A8H5EX30_9AGAR</name>
<dbReference type="SMART" id="SM00444">
    <property type="entry name" value="GYF"/>
    <property type="match status" value="1"/>
</dbReference>
<feature type="compositionally biased region" description="Basic and acidic residues" evidence="1">
    <location>
        <begin position="147"/>
        <end position="156"/>
    </location>
</feature>
<protein>
    <recommendedName>
        <fullName evidence="2">GYF domain-containing protein</fullName>
    </recommendedName>
</protein>
<evidence type="ECO:0000313" key="3">
    <source>
        <dbReference type="EMBL" id="KAF5315536.1"/>
    </source>
</evidence>
<dbReference type="InterPro" id="IPR039905">
    <property type="entry name" value="CD2BP2/Lin1"/>
</dbReference>
<evidence type="ECO:0000256" key="1">
    <source>
        <dbReference type="SAM" id="MobiDB-lite"/>
    </source>
</evidence>
<feature type="compositionally biased region" description="Acidic residues" evidence="1">
    <location>
        <begin position="136"/>
        <end position="146"/>
    </location>
</feature>
<dbReference type="PANTHER" id="PTHR13138">
    <property type="entry name" value="PROTEIN LIN1"/>
    <property type="match status" value="1"/>
</dbReference>
<feature type="compositionally biased region" description="Basic and acidic residues" evidence="1">
    <location>
        <begin position="102"/>
        <end position="124"/>
    </location>
</feature>
<dbReference type="Pfam" id="PF02213">
    <property type="entry name" value="GYF"/>
    <property type="match status" value="1"/>
</dbReference>
<feature type="region of interest" description="Disordered" evidence="1">
    <location>
        <begin position="1"/>
        <end position="171"/>
    </location>
</feature>
<sequence length="400" mass="44892">MASRAGQKRSAASSAGSEPSTSSSGTHAPKKTRFVEPEDDPANFAEQVDASLEDKPRRSKGVKNEGYESDSSDDGEGVVNSRKKGAKGDDDEEDEDDMFAAVDKEEKEEEVAGKKKDKFMRLGDIEGQEFNNGSDESGEEDFEDEDARERKKKEGMGFELSSFNMREEMEEGKFTEDGSYIRSVDPHQVHDKWMDGLDDREIKLARKRKRDQEKKQREKIEREERELAESGGPVAIERKLLPLLRKGESVLEALQRLGAKAKRKQPAKKPAKRKAGEVAMSVDKESIPPTDIELITDLASQLMSLGDSDAYSKTYEEIVRHVRSSGDVEPSWEPPSADVKYEYCWDKPGSGQTDQVFGPFSEDDMKSWYKAAYFGQYGEQVKVRPAGGEGEWGDWSDIIE</sequence>
<evidence type="ECO:0000313" key="4">
    <source>
        <dbReference type="Proteomes" id="UP000541558"/>
    </source>
</evidence>
<feature type="compositionally biased region" description="Basic residues" evidence="1">
    <location>
        <begin position="259"/>
        <end position="273"/>
    </location>
</feature>
<feature type="compositionally biased region" description="Low complexity" evidence="1">
    <location>
        <begin position="10"/>
        <end position="24"/>
    </location>
</feature>
<dbReference type="InterPro" id="IPR035445">
    <property type="entry name" value="GYF-like_dom_sf"/>
</dbReference>
<dbReference type="InterPro" id="IPR003169">
    <property type="entry name" value="GYF"/>
</dbReference>
<proteinExistence type="predicted"/>
<dbReference type="OrthoDB" id="331341at2759"/>
<organism evidence="3 4">
    <name type="scientific">Ephemerocybe angulata</name>
    <dbReference type="NCBI Taxonomy" id="980116"/>
    <lineage>
        <taxon>Eukaryota</taxon>
        <taxon>Fungi</taxon>
        <taxon>Dikarya</taxon>
        <taxon>Basidiomycota</taxon>
        <taxon>Agaricomycotina</taxon>
        <taxon>Agaricomycetes</taxon>
        <taxon>Agaricomycetidae</taxon>
        <taxon>Agaricales</taxon>
        <taxon>Agaricineae</taxon>
        <taxon>Psathyrellaceae</taxon>
        <taxon>Ephemerocybe</taxon>
    </lineage>
</organism>
<dbReference type="PANTHER" id="PTHR13138:SF3">
    <property type="entry name" value="CD2 ANTIGEN CYTOPLASMIC TAIL-BINDING PROTEIN 2"/>
    <property type="match status" value="1"/>
</dbReference>
<feature type="compositionally biased region" description="Acidic residues" evidence="1">
    <location>
        <begin position="89"/>
        <end position="98"/>
    </location>
</feature>
<evidence type="ECO:0000259" key="2">
    <source>
        <dbReference type="PROSITE" id="PS50829"/>
    </source>
</evidence>
<comment type="caution">
    <text evidence="3">The sequence shown here is derived from an EMBL/GenBank/DDBJ whole genome shotgun (WGS) entry which is preliminary data.</text>
</comment>
<feature type="compositionally biased region" description="Basic and acidic residues" evidence="1">
    <location>
        <begin position="206"/>
        <end position="228"/>
    </location>
</feature>
<accession>A0A8H5EX30</accession>
<feature type="domain" description="GYF" evidence="2">
    <location>
        <begin position="338"/>
        <end position="400"/>
    </location>
</feature>
<feature type="compositionally biased region" description="Basic and acidic residues" evidence="1">
    <location>
        <begin position="52"/>
        <end position="66"/>
    </location>
</feature>
<gene>
    <name evidence="3" type="ORF">D9611_004775</name>
</gene>
<feature type="region of interest" description="Disordered" evidence="1">
    <location>
        <begin position="259"/>
        <end position="283"/>
    </location>
</feature>
<dbReference type="Proteomes" id="UP000541558">
    <property type="component" value="Unassembled WGS sequence"/>
</dbReference>
<dbReference type="SUPFAM" id="SSF55277">
    <property type="entry name" value="GYF domain"/>
    <property type="match status" value="1"/>
</dbReference>
<reference evidence="3 4" key="1">
    <citation type="journal article" date="2020" name="ISME J.">
        <title>Uncovering the hidden diversity of litter-decomposition mechanisms in mushroom-forming fungi.</title>
        <authorList>
            <person name="Floudas D."/>
            <person name="Bentzer J."/>
            <person name="Ahren D."/>
            <person name="Johansson T."/>
            <person name="Persson P."/>
            <person name="Tunlid A."/>
        </authorList>
    </citation>
    <scope>NUCLEOTIDE SEQUENCE [LARGE SCALE GENOMIC DNA]</scope>
    <source>
        <strain evidence="3 4">CBS 175.51</strain>
    </source>
</reference>
<feature type="compositionally biased region" description="Acidic residues" evidence="1">
    <location>
        <begin position="67"/>
        <end position="76"/>
    </location>
</feature>
<dbReference type="AlphaFoldDB" id="A0A8H5EX30"/>
<dbReference type="Gene3D" id="3.30.1490.40">
    <property type="match status" value="1"/>
</dbReference>
<feature type="region of interest" description="Disordered" evidence="1">
    <location>
        <begin position="206"/>
        <end position="232"/>
    </location>
</feature>
<dbReference type="PROSITE" id="PS50829">
    <property type="entry name" value="GYF"/>
    <property type="match status" value="1"/>
</dbReference>
<keyword evidence="4" id="KW-1185">Reference proteome</keyword>
<dbReference type="EMBL" id="JAACJK010000220">
    <property type="protein sequence ID" value="KAF5315536.1"/>
    <property type="molecule type" value="Genomic_DNA"/>
</dbReference>
<dbReference type="GO" id="GO:0005682">
    <property type="term" value="C:U5 snRNP"/>
    <property type="evidence" value="ECO:0007669"/>
    <property type="project" value="InterPro"/>
</dbReference>